<reference evidence="1 2" key="1">
    <citation type="journal article" date="2019" name="New Phytol.">
        <title>Comparative genomics reveals unique wood-decay strategies and fruiting body development in the Schizophyllaceae.</title>
        <authorList>
            <person name="Almasi E."/>
            <person name="Sahu N."/>
            <person name="Krizsan K."/>
            <person name="Balint B."/>
            <person name="Kovacs G.M."/>
            <person name="Kiss B."/>
            <person name="Cseklye J."/>
            <person name="Drula E."/>
            <person name="Henrissat B."/>
            <person name="Nagy I."/>
            <person name="Chovatia M."/>
            <person name="Adam C."/>
            <person name="LaButti K."/>
            <person name="Lipzen A."/>
            <person name="Riley R."/>
            <person name="Grigoriev I.V."/>
            <person name="Nagy L.G."/>
        </authorList>
    </citation>
    <scope>NUCLEOTIDE SEQUENCE [LARGE SCALE GENOMIC DNA]</scope>
    <source>
        <strain evidence="1 2">NL-1724</strain>
    </source>
</reference>
<protein>
    <submittedName>
        <fullName evidence="1">Uncharacterized protein</fullName>
    </submittedName>
</protein>
<sequence>MTSDFNPEGAFCNFARARRVLAFSHRSTSHPAAAPSSRGPRYLNGRSAHSLGWVFEGQGLVHWWPLSVQSDRQHGRLLVDRPPLGLCLAIGVCWDAWDLLLIQPYIASHHSLSVHGHQSYVADFVTGGHRASPRTDDELSAATDSLRVG</sequence>
<name>A0A550CZG3_9AGAR</name>
<dbReference type="EMBL" id="VDMD01000001">
    <property type="protein sequence ID" value="TRM70181.1"/>
    <property type="molecule type" value="Genomic_DNA"/>
</dbReference>
<accession>A0A550CZG3</accession>
<proteinExistence type="predicted"/>
<evidence type="ECO:0000313" key="2">
    <source>
        <dbReference type="Proteomes" id="UP000320762"/>
    </source>
</evidence>
<evidence type="ECO:0000313" key="1">
    <source>
        <dbReference type="EMBL" id="TRM70181.1"/>
    </source>
</evidence>
<dbReference type="Proteomes" id="UP000320762">
    <property type="component" value="Unassembled WGS sequence"/>
</dbReference>
<keyword evidence="2" id="KW-1185">Reference proteome</keyword>
<organism evidence="1 2">
    <name type="scientific">Schizophyllum amplum</name>
    <dbReference type="NCBI Taxonomy" id="97359"/>
    <lineage>
        <taxon>Eukaryota</taxon>
        <taxon>Fungi</taxon>
        <taxon>Dikarya</taxon>
        <taxon>Basidiomycota</taxon>
        <taxon>Agaricomycotina</taxon>
        <taxon>Agaricomycetes</taxon>
        <taxon>Agaricomycetidae</taxon>
        <taxon>Agaricales</taxon>
        <taxon>Schizophyllaceae</taxon>
        <taxon>Schizophyllum</taxon>
    </lineage>
</organism>
<comment type="caution">
    <text evidence="1">The sequence shown here is derived from an EMBL/GenBank/DDBJ whole genome shotgun (WGS) entry which is preliminary data.</text>
</comment>
<dbReference type="AlphaFoldDB" id="A0A550CZG3"/>
<gene>
    <name evidence="1" type="ORF">BD626DRAFT_476546</name>
</gene>